<dbReference type="SUPFAM" id="SSF52058">
    <property type="entry name" value="L domain-like"/>
    <property type="match status" value="1"/>
</dbReference>
<evidence type="ECO:0000256" key="2">
    <source>
        <dbReference type="ARBA" id="ARBA00022729"/>
    </source>
</evidence>
<name>A0A3L6PIS6_PANMI</name>
<keyword evidence="5" id="KW-0675">Receptor</keyword>
<dbReference type="PANTHER" id="PTHR48053">
    <property type="entry name" value="LEUCINE RICH REPEAT FAMILY PROTEIN, EXPRESSED"/>
    <property type="match status" value="1"/>
</dbReference>
<sequence>MPHQAMSALFSHSNPCCSQLNRVCWPHGTRPATSADGREYIVAVATPSGSWHCAYIGAFNLSGRLSPSFGNLSFLRELDLRDNQLMGEIPLELGRLGRLQFLNLSTNFLKGSIPAEISGCTNLNSLELSNSHLQGEIPASLGTMENLFILDLQENGLSGEIPQFLAGILPSSFSNLSTSLKILYLPYNNISGIIPEKKSNILLEMILASEYGVGNMVSTQGDIYSYGILVLETVTGKRPTDKQFCLKLSLRDYVEVSIQSRMMDAVDTRLLSLELQNENQRLDDSSYNRKIECVISFLKLGMSCTQESTSSRMTTGGIIKELHGVKETRARERFQ</sequence>
<evidence type="ECO:0000313" key="6">
    <source>
        <dbReference type="EMBL" id="RLM57710.1"/>
    </source>
</evidence>
<dbReference type="Gene3D" id="1.10.510.10">
    <property type="entry name" value="Transferase(Phosphotransferase) domain 1"/>
    <property type="match status" value="1"/>
</dbReference>
<dbReference type="OrthoDB" id="694692at2759"/>
<dbReference type="InterPro" id="IPR011009">
    <property type="entry name" value="Kinase-like_dom_sf"/>
</dbReference>
<dbReference type="InterPro" id="IPR051716">
    <property type="entry name" value="Plant_RL_S/T_kinase"/>
</dbReference>
<proteinExistence type="predicted"/>
<evidence type="ECO:0000313" key="7">
    <source>
        <dbReference type="Proteomes" id="UP000275267"/>
    </source>
</evidence>
<dbReference type="EMBL" id="PQIB02000017">
    <property type="protein sequence ID" value="RLM57710.1"/>
    <property type="molecule type" value="Genomic_DNA"/>
</dbReference>
<comment type="subcellular location">
    <subcellularLocation>
        <location evidence="1">Membrane</location>
        <topology evidence="1">Single-pass membrane protein</topology>
    </subcellularLocation>
</comment>
<evidence type="ECO:0000256" key="1">
    <source>
        <dbReference type="ARBA" id="ARBA00004167"/>
    </source>
</evidence>
<accession>A0A3L6PIS6</accession>
<comment type="caution">
    <text evidence="6">The sequence shown here is derived from an EMBL/GenBank/DDBJ whole genome shotgun (WGS) entry which is preliminary data.</text>
</comment>
<dbReference type="InterPro" id="IPR032675">
    <property type="entry name" value="LRR_dom_sf"/>
</dbReference>
<gene>
    <name evidence="6" type="ORF">C2845_PM18G06800</name>
</gene>
<evidence type="ECO:0000256" key="3">
    <source>
        <dbReference type="ARBA" id="ARBA00022737"/>
    </source>
</evidence>
<dbReference type="GO" id="GO:0016020">
    <property type="term" value="C:membrane"/>
    <property type="evidence" value="ECO:0007669"/>
    <property type="project" value="UniProtKB-SubCell"/>
</dbReference>
<keyword evidence="4" id="KW-0472">Membrane</keyword>
<dbReference type="SUPFAM" id="SSF56112">
    <property type="entry name" value="Protein kinase-like (PK-like)"/>
    <property type="match status" value="1"/>
</dbReference>
<dbReference type="PANTHER" id="PTHR48053:SF164">
    <property type="entry name" value="LEUCINE-RICH REPEAT-CONTAINING N-TERMINAL PLANT-TYPE DOMAIN-CONTAINING PROTEIN"/>
    <property type="match status" value="1"/>
</dbReference>
<dbReference type="Pfam" id="PF00560">
    <property type="entry name" value="LRR_1"/>
    <property type="match status" value="5"/>
</dbReference>
<organism evidence="6 7">
    <name type="scientific">Panicum miliaceum</name>
    <name type="common">Proso millet</name>
    <name type="synonym">Broomcorn millet</name>
    <dbReference type="NCBI Taxonomy" id="4540"/>
    <lineage>
        <taxon>Eukaryota</taxon>
        <taxon>Viridiplantae</taxon>
        <taxon>Streptophyta</taxon>
        <taxon>Embryophyta</taxon>
        <taxon>Tracheophyta</taxon>
        <taxon>Spermatophyta</taxon>
        <taxon>Magnoliopsida</taxon>
        <taxon>Liliopsida</taxon>
        <taxon>Poales</taxon>
        <taxon>Poaceae</taxon>
        <taxon>PACMAD clade</taxon>
        <taxon>Panicoideae</taxon>
        <taxon>Panicodae</taxon>
        <taxon>Paniceae</taxon>
        <taxon>Panicinae</taxon>
        <taxon>Panicum</taxon>
        <taxon>Panicum sect. Panicum</taxon>
    </lineage>
</organism>
<protein>
    <submittedName>
        <fullName evidence="6">LRR receptor-like serine/threonine-protein kinase</fullName>
    </submittedName>
</protein>
<dbReference type="AlphaFoldDB" id="A0A3L6PIS6"/>
<evidence type="ECO:0000256" key="4">
    <source>
        <dbReference type="ARBA" id="ARBA00023136"/>
    </source>
</evidence>
<dbReference type="FunFam" id="3.80.10.10:FF:000400">
    <property type="entry name" value="Nuclear pore complex protein NUP107"/>
    <property type="match status" value="1"/>
</dbReference>
<evidence type="ECO:0000256" key="5">
    <source>
        <dbReference type="ARBA" id="ARBA00023170"/>
    </source>
</evidence>
<dbReference type="STRING" id="4540.A0A3L6PIS6"/>
<keyword evidence="3" id="KW-0677">Repeat</keyword>
<dbReference type="Gene3D" id="3.80.10.10">
    <property type="entry name" value="Ribonuclease Inhibitor"/>
    <property type="match status" value="1"/>
</dbReference>
<keyword evidence="2" id="KW-0732">Signal</keyword>
<dbReference type="InterPro" id="IPR001611">
    <property type="entry name" value="Leu-rich_rpt"/>
</dbReference>
<dbReference type="GO" id="GO:0004674">
    <property type="term" value="F:protein serine/threonine kinase activity"/>
    <property type="evidence" value="ECO:0007669"/>
    <property type="project" value="UniProtKB-EC"/>
</dbReference>
<keyword evidence="7" id="KW-1185">Reference proteome</keyword>
<dbReference type="Proteomes" id="UP000275267">
    <property type="component" value="Unassembled WGS sequence"/>
</dbReference>
<reference evidence="7" key="1">
    <citation type="journal article" date="2019" name="Nat. Commun.">
        <title>The genome of broomcorn millet.</title>
        <authorList>
            <person name="Zou C."/>
            <person name="Miki D."/>
            <person name="Li D."/>
            <person name="Tang Q."/>
            <person name="Xiao L."/>
            <person name="Rajput S."/>
            <person name="Deng P."/>
            <person name="Jia W."/>
            <person name="Huang R."/>
            <person name="Zhang M."/>
            <person name="Sun Y."/>
            <person name="Hu J."/>
            <person name="Fu X."/>
            <person name="Schnable P.S."/>
            <person name="Li F."/>
            <person name="Zhang H."/>
            <person name="Feng B."/>
            <person name="Zhu X."/>
            <person name="Liu R."/>
            <person name="Schnable J.C."/>
            <person name="Zhu J.-K."/>
            <person name="Zhang H."/>
        </authorList>
    </citation>
    <scope>NUCLEOTIDE SEQUENCE [LARGE SCALE GENOMIC DNA]</scope>
</reference>